<accession>A0A238Z317</accession>
<evidence type="ECO:0000313" key="1">
    <source>
        <dbReference type="EMBL" id="SNR77662.1"/>
    </source>
</evidence>
<sequence length="360" mass="41403">MPKSLLFIPDISGFTKFVQTTEAEHSQHVIAELLEVLIEANTQQLRLAEVEGDALFFYKEGQILSQEKLLAQIETMYTAFYSHLKLLEKNRICPCLACSSAVNLELKIVAHVGELQFIEVQNNRKPFGEAVIKAHRLLKNSVESDNYVLLSKELATEIKMPLDYKSSLFRFRESVNTYDDFPVHYIFSEIAVNNLKLQPFQQGQTVNFLRLPDVQLERTFPVKAEKLLELITNYKYRHLWAEGADEIHYDENEVTRLDSEHMCVIGGKHFNFKVVNKPPKTDEIVYGEYTTNPPPVDALYQFYSVKPISDNSSLLTVELFWEARSIFKKIMIALVVKNGFKKNIKSALHKLHEVVANDLS</sequence>
<dbReference type="Pfam" id="PF10851">
    <property type="entry name" value="DUF2652"/>
    <property type="match status" value="1"/>
</dbReference>
<dbReference type="EMBL" id="FZNY01000002">
    <property type="protein sequence ID" value="SNR77662.1"/>
    <property type="molecule type" value="Genomic_DNA"/>
</dbReference>
<proteinExistence type="predicted"/>
<evidence type="ECO:0000313" key="2">
    <source>
        <dbReference type="Proteomes" id="UP000198379"/>
    </source>
</evidence>
<dbReference type="OrthoDB" id="625021at2"/>
<protein>
    <recommendedName>
        <fullName evidence="3">DUF2652 domain-containing protein</fullName>
    </recommendedName>
</protein>
<dbReference type="Proteomes" id="UP000198379">
    <property type="component" value="Unassembled WGS sequence"/>
</dbReference>
<dbReference type="RefSeq" id="WP_089371302.1">
    <property type="nucleotide sequence ID" value="NZ_BMEP01000001.1"/>
</dbReference>
<reference evidence="1 2" key="1">
    <citation type="submission" date="2017-06" db="EMBL/GenBank/DDBJ databases">
        <authorList>
            <person name="Kim H.J."/>
            <person name="Triplett B.A."/>
        </authorList>
    </citation>
    <scope>NUCLEOTIDE SEQUENCE [LARGE SCALE GENOMIC DNA]</scope>
    <source>
        <strain evidence="1 2">DSM 25597</strain>
    </source>
</reference>
<dbReference type="InterPro" id="IPR029787">
    <property type="entry name" value="Nucleotide_cyclase"/>
</dbReference>
<gene>
    <name evidence="1" type="ORF">SAMN06265376_102566</name>
</gene>
<keyword evidence="2" id="KW-1185">Reference proteome</keyword>
<dbReference type="Gene3D" id="3.30.70.1230">
    <property type="entry name" value="Nucleotide cyclase"/>
    <property type="match status" value="1"/>
</dbReference>
<dbReference type="InterPro" id="IPR020503">
    <property type="entry name" value="Uncharacterised_Rv2561"/>
</dbReference>
<dbReference type="AlphaFoldDB" id="A0A238Z317"/>
<evidence type="ECO:0008006" key="3">
    <source>
        <dbReference type="Google" id="ProtNLM"/>
    </source>
</evidence>
<organism evidence="1 2">
    <name type="scientific">Dokdonia pacifica</name>
    <dbReference type="NCBI Taxonomy" id="1627892"/>
    <lineage>
        <taxon>Bacteria</taxon>
        <taxon>Pseudomonadati</taxon>
        <taxon>Bacteroidota</taxon>
        <taxon>Flavobacteriia</taxon>
        <taxon>Flavobacteriales</taxon>
        <taxon>Flavobacteriaceae</taxon>
        <taxon>Dokdonia</taxon>
    </lineage>
</organism>
<dbReference type="SUPFAM" id="SSF55961">
    <property type="entry name" value="Bet v1-like"/>
    <property type="match status" value="1"/>
</dbReference>
<name>A0A238Z317_9FLAO</name>